<feature type="domain" description="Rad26-like helical repeats" evidence="3">
    <location>
        <begin position="483"/>
        <end position="704"/>
    </location>
</feature>
<feature type="region of interest" description="Disordered" evidence="2">
    <location>
        <begin position="307"/>
        <end position="365"/>
    </location>
</feature>
<dbReference type="STRING" id="1450537.A0A395HTY5"/>
<name>A0A395HTY5_ASPHC</name>
<evidence type="ECO:0008006" key="7">
    <source>
        <dbReference type="Google" id="ProtNLM"/>
    </source>
</evidence>
<evidence type="ECO:0000259" key="3">
    <source>
        <dbReference type="Pfam" id="PF12331"/>
    </source>
</evidence>
<dbReference type="Proteomes" id="UP000248961">
    <property type="component" value="Unassembled WGS sequence"/>
</dbReference>
<evidence type="ECO:0000313" key="6">
    <source>
        <dbReference type="Proteomes" id="UP000248961"/>
    </source>
</evidence>
<dbReference type="AlphaFoldDB" id="A0A395HTY5"/>
<keyword evidence="1" id="KW-0175">Coiled coil</keyword>
<protein>
    <recommendedName>
        <fullName evidence="7">DNA repair protein Rad26</fullName>
    </recommendedName>
</protein>
<evidence type="ECO:0000256" key="1">
    <source>
        <dbReference type="SAM" id="Coils"/>
    </source>
</evidence>
<feature type="compositionally biased region" description="Acidic residues" evidence="2">
    <location>
        <begin position="353"/>
        <end position="363"/>
    </location>
</feature>
<dbReference type="InterPro" id="IPR048379">
    <property type="entry name" value="Rad26-like_C"/>
</dbReference>
<dbReference type="InterPro" id="IPR022093">
    <property type="entry name" value="Rad26-like_helical"/>
</dbReference>
<dbReference type="Pfam" id="PF12331">
    <property type="entry name" value="Rad26-like_helical_rpts"/>
    <property type="match status" value="1"/>
</dbReference>
<dbReference type="EMBL" id="KZ824289">
    <property type="protein sequence ID" value="RAL11401.1"/>
    <property type="molecule type" value="Genomic_DNA"/>
</dbReference>
<feature type="domain" description="Rad26-like C-terminal" evidence="4">
    <location>
        <begin position="712"/>
        <end position="774"/>
    </location>
</feature>
<dbReference type="RefSeq" id="XP_025550555.1">
    <property type="nucleotide sequence ID" value="XM_025695393.1"/>
</dbReference>
<feature type="coiled-coil region" evidence="1">
    <location>
        <begin position="229"/>
        <end position="284"/>
    </location>
</feature>
<evidence type="ECO:0000256" key="2">
    <source>
        <dbReference type="SAM" id="MobiDB-lite"/>
    </source>
</evidence>
<evidence type="ECO:0000313" key="5">
    <source>
        <dbReference type="EMBL" id="RAL11401.1"/>
    </source>
</evidence>
<feature type="compositionally biased region" description="Polar residues" evidence="2">
    <location>
        <begin position="333"/>
        <end position="344"/>
    </location>
</feature>
<feature type="coiled-coil region" evidence="1">
    <location>
        <begin position="172"/>
        <end position="203"/>
    </location>
</feature>
<organism evidence="5 6">
    <name type="scientific">Aspergillus homomorphus (strain CBS 101889)</name>
    <dbReference type="NCBI Taxonomy" id="1450537"/>
    <lineage>
        <taxon>Eukaryota</taxon>
        <taxon>Fungi</taxon>
        <taxon>Dikarya</taxon>
        <taxon>Ascomycota</taxon>
        <taxon>Pezizomycotina</taxon>
        <taxon>Eurotiomycetes</taxon>
        <taxon>Eurotiomycetidae</taxon>
        <taxon>Eurotiales</taxon>
        <taxon>Aspergillaceae</taxon>
        <taxon>Aspergillus</taxon>
        <taxon>Aspergillus subgen. Circumdati</taxon>
    </lineage>
</organism>
<accession>A0A395HTY5</accession>
<gene>
    <name evidence="5" type="ORF">BO97DRAFT_406319</name>
</gene>
<reference evidence="5 6" key="1">
    <citation type="submission" date="2018-02" db="EMBL/GenBank/DDBJ databases">
        <title>The genomes of Aspergillus section Nigri reveals drivers in fungal speciation.</title>
        <authorList>
            <consortium name="DOE Joint Genome Institute"/>
            <person name="Vesth T.C."/>
            <person name="Nybo J."/>
            <person name="Theobald S."/>
            <person name="Brandl J."/>
            <person name="Frisvad J.C."/>
            <person name="Nielsen K.F."/>
            <person name="Lyhne E.K."/>
            <person name="Kogle M.E."/>
            <person name="Kuo A."/>
            <person name="Riley R."/>
            <person name="Clum A."/>
            <person name="Nolan M."/>
            <person name="Lipzen A."/>
            <person name="Salamov A."/>
            <person name="Henrissat B."/>
            <person name="Wiebenga A."/>
            <person name="De vries R.P."/>
            <person name="Grigoriev I.V."/>
            <person name="Mortensen U.H."/>
            <person name="Andersen M.R."/>
            <person name="Baker S.E."/>
        </authorList>
    </citation>
    <scope>NUCLEOTIDE SEQUENCE [LARGE SCALE GENOMIC DNA]</scope>
    <source>
        <strain evidence="5 6">CBS 101889</strain>
    </source>
</reference>
<proteinExistence type="predicted"/>
<sequence>MEENEDDFFSDDGFDDLPPGTLYQLEQNAYRATQAPSQLQQQPLPELTASSRPYTRPHHAIISGDNLGASNAALQPPPRLHTGLTNDYDDWDIGELDAEVLEDGVAIQSDNVLKQASAFATPAHHGDPLPHAENNDFRADADDEYGYLPDPMEIEGMDLGGSSQFAELHRTHAELSEKLAMENKRYKQLLDELTAAKSMAETKTGEIAIIRANQAKVTHDYDRQMTALRKAMAEQAARHREEVEAARAEGKMLATENAFLKQDLAEEAMRINQLKAKARVEEKAPPMTPKKTRVLPFRDGFDDDEILAISPSKSAKSKRATPTVPGKRKRKLSQGSPTPLQLSPQAEPPPIEPPEDLSDDEMVDVPPEQITPDVKNFDSSIVKRILNHRTIPGGSPDIEIMAGLAFPSDPEQMLSTALLGETAKLDFGNYMVEYARAITSLWGRALSEKYYLPIPMFMSIMGLLISMNVQSHDSDLVEHLVPILQESGDINGVPRFKHSPVSRPNLGQVRKTPLSELEPLVDSTEAMSLLFQMACHRMHVEREMATFWRCMRYDFVLMMLNCSQPLKDISLMLGLLSTSIREGSFGSILGTEQDQTANENYIVDRVANLLSETPQLDEGQDPYLPREVCSMRQEALSFLTTVAFNSKAPDSTHGSLTLASHPTVLARLIRSMHDEMHALYTSPPEKDVHASMVNGLMRLVYGVIQRHREQVDLQAKLCRVAGGKQKFLVVLTRLAFSEGVMLEAGITDDTVEMAHEILDDAVNPQEAEALLEAFPNANREGD</sequence>
<dbReference type="VEuPathDB" id="FungiDB:BO97DRAFT_406319"/>
<feature type="compositionally biased region" description="Acidic residues" evidence="2">
    <location>
        <begin position="1"/>
        <end position="15"/>
    </location>
</feature>
<feature type="region of interest" description="Disordered" evidence="2">
    <location>
        <begin position="1"/>
        <end position="21"/>
    </location>
</feature>
<dbReference type="OrthoDB" id="5245063at2759"/>
<keyword evidence="6" id="KW-1185">Reference proteome</keyword>
<dbReference type="Pfam" id="PF21046">
    <property type="entry name" value="Rad26-like_C"/>
    <property type="match status" value="1"/>
</dbReference>
<evidence type="ECO:0000259" key="4">
    <source>
        <dbReference type="Pfam" id="PF21046"/>
    </source>
</evidence>
<dbReference type="GeneID" id="37199682"/>